<evidence type="ECO:0000256" key="11">
    <source>
        <dbReference type="ARBA" id="ARBA00023015"/>
    </source>
</evidence>
<dbReference type="Pfam" id="PF00096">
    <property type="entry name" value="zf-C2H2"/>
    <property type="match status" value="7"/>
</dbReference>
<evidence type="ECO:0000256" key="20">
    <source>
        <dbReference type="PROSITE-ProRule" id="PRU00187"/>
    </source>
</evidence>
<organism evidence="24 25">
    <name type="scientific">Mus caroli</name>
    <name type="common">Ryukyu mouse</name>
    <name type="synonym">Ricefield mouse</name>
    <dbReference type="NCBI Taxonomy" id="10089"/>
    <lineage>
        <taxon>Eukaryota</taxon>
        <taxon>Metazoa</taxon>
        <taxon>Chordata</taxon>
        <taxon>Craniata</taxon>
        <taxon>Vertebrata</taxon>
        <taxon>Euteleostomi</taxon>
        <taxon>Mammalia</taxon>
        <taxon>Eutheria</taxon>
        <taxon>Euarchontoglires</taxon>
        <taxon>Glires</taxon>
        <taxon>Rodentia</taxon>
        <taxon>Myomorpha</taxon>
        <taxon>Muroidea</taxon>
        <taxon>Muridae</taxon>
        <taxon>Murinae</taxon>
        <taxon>Mus</taxon>
        <taxon>Mus</taxon>
    </lineage>
</organism>
<keyword evidence="4" id="KW-0479">Metal-binding</keyword>
<keyword evidence="14" id="KW-0804">Transcription</keyword>
<dbReference type="Gene3D" id="1.10.4020.10">
    <property type="entry name" value="DNA breaking-rejoining enzymes"/>
    <property type="match status" value="1"/>
</dbReference>
<evidence type="ECO:0000256" key="14">
    <source>
        <dbReference type="ARBA" id="ARBA00023163"/>
    </source>
</evidence>
<keyword evidence="10" id="KW-0744">Spermatogenesis</keyword>
<dbReference type="PANTHER" id="PTHR23226:SF366">
    <property type="entry name" value="ZINC FINGER PROTEIN ZFP2"/>
    <property type="match status" value="1"/>
</dbReference>
<accession>A0A6P5PPB9</accession>
<feature type="domain" description="C2H2-type" evidence="22">
    <location>
        <begin position="387"/>
        <end position="414"/>
    </location>
</feature>
<dbReference type="InterPro" id="IPR003309">
    <property type="entry name" value="SCAN_dom"/>
</dbReference>
<feature type="domain" description="C2H2-type" evidence="22">
    <location>
        <begin position="359"/>
        <end position="386"/>
    </location>
</feature>
<evidence type="ECO:0000256" key="17">
    <source>
        <dbReference type="ARBA" id="ARBA00041153"/>
    </source>
</evidence>
<gene>
    <name evidence="25 26" type="primary">Zkscan1</name>
</gene>
<dbReference type="KEGG" id="mcal:110293971"/>
<dbReference type="RefSeq" id="XP_021017551.1">
    <property type="nucleotide sequence ID" value="XM_021161892.1"/>
</dbReference>
<evidence type="ECO:0000313" key="25">
    <source>
        <dbReference type="RefSeq" id="XP_021017551.1"/>
    </source>
</evidence>
<evidence type="ECO:0000256" key="16">
    <source>
        <dbReference type="ARBA" id="ARBA00023254"/>
    </source>
</evidence>
<sequence>MTKVVGMATVLGPRPPQESMGPSPIKVEEDEEKDKCRPTLELSHKHFRQSGNQDTLEPMGPSTIKAEEDESKDKCRPNLEISRKSFKQFGYQDTLEQLGPSTIKAEEDEEKDKGHPSPEMSRQRFRQFGYHDTPGPREALSQLRVLCCEWLQPEIHTKEQILELLVLEQFLTILPRELQTWVQQHCPESAEEAVTLLEDLEQELDEPGLQVSSPPNEQKQSWEKMSTSGMAMESLSSTETQPVDASPKYEFWGPLYIQETGEEEVFTQDPRKRQGFKSNPQKENSADEQRSSEEESHADGLKRTVIPMIPANKYGSRSERQWANNLERERGTKASLQDTGSRKGAEPASTRPAPGEKRYICAECGKAFSNSSNLTKHRRTHTGEKPYVCTKCGKAFSHSSNLTLHYRTHLVDRPYDCKCGKAFGQSSDLLKHQRMHTEEAPYQCKDCGKAFSGKGSLIRHYRIHTGEKPYQCNECGKSFSQHAGLSSHQRLHTGEKPYKCKECGKAFNHSSNFNKHHRIHTGEKPYWCSHCGKTFCSKSNLSKHQRVHTAEGEVQ</sequence>
<dbReference type="SMART" id="SM00355">
    <property type="entry name" value="ZnF_C2H2"/>
    <property type="match status" value="7"/>
</dbReference>
<dbReference type="Pfam" id="PF02023">
    <property type="entry name" value="SCAN"/>
    <property type="match status" value="1"/>
</dbReference>
<feature type="region of interest" description="Disordered" evidence="21">
    <location>
        <begin position="204"/>
        <end position="246"/>
    </location>
</feature>
<keyword evidence="3" id="KW-1017">Isopeptide bond</keyword>
<dbReference type="FunFam" id="3.30.160.60:FF:002343">
    <property type="entry name" value="Zinc finger protein 33A"/>
    <property type="match status" value="1"/>
</dbReference>
<dbReference type="GO" id="GO:0007141">
    <property type="term" value="P:male meiosis I"/>
    <property type="evidence" value="ECO:0007669"/>
    <property type="project" value="Ensembl"/>
</dbReference>
<dbReference type="PANTHER" id="PTHR23226">
    <property type="entry name" value="ZINC FINGER AND SCAN DOMAIN-CONTAINING"/>
    <property type="match status" value="1"/>
</dbReference>
<dbReference type="InterPro" id="IPR013087">
    <property type="entry name" value="Znf_C2H2_type"/>
</dbReference>
<evidence type="ECO:0000256" key="2">
    <source>
        <dbReference type="ARBA" id="ARBA00006991"/>
    </source>
</evidence>
<keyword evidence="5" id="KW-0677">Repeat</keyword>
<feature type="region of interest" description="Disordered" evidence="21">
    <location>
        <begin position="101"/>
        <end position="120"/>
    </location>
</feature>
<dbReference type="CDD" id="cd07936">
    <property type="entry name" value="SCAN"/>
    <property type="match status" value="1"/>
</dbReference>
<evidence type="ECO:0000256" key="18">
    <source>
        <dbReference type="ARBA" id="ARBA00054266"/>
    </source>
</evidence>
<feature type="domain" description="SCAN box" evidence="23">
    <location>
        <begin position="122"/>
        <end position="204"/>
    </location>
</feature>
<feature type="domain" description="C2H2-type" evidence="22">
    <location>
        <begin position="442"/>
        <end position="469"/>
    </location>
</feature>
<dbReference type="GO" id="GO:0000978">
    <property type="term" value="F:RNA polymerase II cis-regulatory region sequence-specific DNA binding"/>
    <property type="evidence" value="ECO:0007669"/>
    <property type="project" value="Ensembl"/>
</dbReference>
<feature type="compositionally biased region" description="Polar residues" evidence="21">
    <location>
        <begin position="210"/>
        <end position="243"/>
    </location>
</feature>
<evidence type="ECO:0000256" key="4">
    <source>
        <dbReference type="ARBA" id="ARBA00022723"/>
    </source>
</evidence>
<evidence type="ECO:0000256" key="8">
    <source>
        <dbReference type="ARBA" id="ARBA00022833"/>
    </source>
</evidence>
<feature type="compositionally biased region" description="Basic and acidic residues" evidence="21">
    <location>
        <begin position="316"/>
        <end position="332"/>
    </location>
</feature>
<evidence type="ECO:0000256" key="13">
    <source>
        <dbReference type="ARBA" id="ARBA00023159"/>
    </source>
</evidence>
<keyword evidence="13" id="KW-0010">Activator</keyword>
<dbReference type="Gene3D" id="3.30.160.60">
    <property type="entry name" value="Classic Zinc Finger"/>
    <property type="match status" value="7"/>
</dbReference>
<dbReference type="GO" id="GO:0007283">
    <property type="term" value="P:spermatogenesis"/>
    <property type="evidence" value="ECO:0007669"/>
    <property type="project" value="UniProtKB-KW"/>
</dbReference>
<dbReference type="FunFam" id="3.30.160.60:FF:001047">
    <property type="entry name" value="Zinc finger and SCAN domain-containing protein 21"/>
    <property type="match status" value="1"/>
</dbReference>
<dbReference type="GO" id="GO:0030154">
    <property type="term" value="P:cell differentiation"/>
    <property type="evidence" value="ECO:0007669"/>
    <property type="project" value="UniProtKB-KW"/>
</dbReference>
<dbReference type="FunFam" id="3.30.160.60:FF:000955">
    <property type="entry name" value="Zinc finger and SCAN domain-containing protein 21"/>
    <property type="match status" value="1"/>
</dbReference>
<evidence type="ECO:0000313" key="24">
    <source>
        <dbReference type="Proteomes" id="UP000515126"/>
    </source>
</evidence>
<dbReference type="InterPro" id="IPR038269">
    <property type="entry name" value="SCAN_sf"/>
</dbReference>
<evidence type="ECO:0000256" key="3">
    <source>
        <dbReference type="ARBA" id="ARBA00022499"/>
    </source>
</evidence>
<dbReference type="AlphaFoldDB" id="A0A6P5PPB9"/>
<proteinExistence type="inferred from homology"/>
<keyword evidence="6 19" id="KW-0863">Zinc-finger</keyword>
<evidence type="ECO:0000256" key="9">
    <source>
        <dbReference type="ARBA" id="ARBA00022843"/>
    </source>
</evidence>
<feature type="region of interest" description="Disordered" evidence="21">
    <location>
        <begin position="1"/>
        <end position="76"/>
    </location>
</feature>
<evidence type="ECO:0000256" key="7">
    <source>
        <dbReference type="ARBA" id="ARBA00022782"/>
    </source>
</evidence>
<feature type="compositionally biased region" description="Basic and acidic residues" evidence="21">
    <location>
        <begin position="284"/>
        <end position="302"/>
    </location>
</feature>
<dbReference type="Proteomes" id="UP000515126">
    <property type="component" value="Chromosome 5"/>
</dbReference>
<evidence type="ECO:0000259" key="22">
    <source>
        <dbReference type="PROSITE" id="PS50157"/>
    </source>
</evidence>
<reference evidence="25 26" key="1">
    <citation type="submission" date="2025-04" db="UniProtKB">
        <authorList>
            <consortium name="RefSeq"/>
        </authorList>
    </citation>
    <scope>IDENTIFICATION</scope>
</reference>
<evidence type="ECO:0000256" key="12">
    <source>
        <dbReference type="ARBA" id="ARBA00023125"/>
    </source>
</evidence>
<dbReference type="GeneID" id="110293971"/>
<dbReference type="GO" id="GO:0005634">
    <property type="term" value="C:nucleus"/>
    <property type="evidence" value="ECO:0007669"/>
    <property type="project" value="UniProtKB-SubCell"/>
</dbReference>
<feature type="region of interest" description="Disordered" evidence="21">
    <location>
        <begin position="263"/>
        <end position="354"/>
    </location>
</feature>
<keyword evidence="15 20" id="KW-0539">Nucleus</keyword>
<comment type="function">
    <text evidence="18">Strong transcriptional activator. Plays an important role in spermatogenesis; essential for the progression of meiotic prophase I in spermatocytes.</text>
</comment>
<evidence type="ECO:0000256" key="6">
    <source>
        <dbReference type="ARBA" id="ARBA00022771"/>
    </source>
</evidence>
<evidence type="ECO:0000259" key="23">
    <source>
        <dbReference type="PROSITE" id="PS50804"/>
    </source>
</evidence>
<keyword evidence="24" id="KW-1185">Reference proteome</keyword>
<feature type="domain" description="C2H2-type" evidence="22">
    <location>
        <begin position="470"/>
        <end position="497"/>
    </location>
</feature>
<comment type="similarity">
    <text evidence="2">Belongs to the krueppel C2H2-type zinc-finger protein family.</text>
</comment>
<evidence type="ECO:0000256" key="21">
    <source>
        <dbReference type="SAM" id="MobiDB-lite"/>
    </source>
</evidence>
<dbReference type="FunFam" id="3.30.160.60:FF:000467">
    <property type="entry name" value="Zinc finger and SCAN domain-containing 21"/>
    <property type="match status" value="1"/>
</dbReference>
<keyword evidence="12" id="KW-0238">DNA-binding</keyword>
<keyword evidence="7" id="KW-0221">Differentiation</keyword>
<keyword evidence="8" id="KW-0862">Zinc</keyword>
<dbReference type="FunFam" id="3.30.160.60:FF:000151">
    <property type="entry name" value="Zinc finger and SCAN domain-containing 21"/>
    <property type="match status" value="1"/>
</dbReference>
<comment type="subcellular location">
    <subcellularLocation>
        <location evidence="1 20">Nucleus</location>
    </subcellularLocation>
</comment>
<dbReference type="RefSeq" id="XP_029333770.1">
    <property type="nucleotide sequence ID" value="XM_029477910.1"/>
</dbReference>
<evidence type="ECO:0000313" key="26">
    <source>
        <dbReference type="RefSeq" id="XP_029333770.1"/>
    </source>
</evidence>
<feature type="domain" description="C2H2-type" evidence="22">
    <location>
        <begin position="498"/>
        <end position="525"/>
    </location>
</feature>
<evidence type="ECO:0000256" key="10">
    <source>
        <dbReference type="ARBA" id="ARBA00022871"/>
    </source>
</evidence>
<keyword evidence="11" id="KW-0805">Transcription regulation</keyword>
<keyword evidence="9" id="KW-0832">Ubl conjugation</keyword>
<dbReference type="FunFam" id="1.10.4020.10:FF:000001">
    <property type="entry name" value="zinc finger protein 263 isoform X1"/>
    <property type="match status" value="1"/>
</dbReference>
<dbReference type="PROSITE" id="PS50157">
    <property type="entry name" value="ZINC_FINGER_C2H2_2"/>
    <property type="match status" value="7"/>
</dbReference>
<dbReference type="SMART" id="SM00431">
    <property type="entry name" value="SCAN"/>
    <property type="match status" value="1"/>
</dbReference>
<dbReference type="SUPFAM" id="SSF57667">
    <property type="entry name" value="beta-beta-alpha zinc fingers"/>
    <property type="match status" value="4"/>
</dbReference>
<evidence type="ECO:0000256" key="5">
    <source>
        <dbReference type="ARBA" id="ARBA00022737"/>
    </source>
</evidence>
<evidence type="ECO:0000256" key="15">
    <source>
        <dbReference type="ARBA" id="ARBA00023242"/>
    </source>
</evidence>
<dbReference type="PROSITE" id="PS50804">
    <property type="entry name" value="SCAN_BOX"/>
    <property type="match status" value="1"/>
</dbReference>
<dbReference type="GO" id="GO:0001228">
    <property type="term" value="F:DNA-binding transcription activator activity, RNA polymerase II-specific"/>
    <property type="evidence" value="ECO:0007669"/>
    <property type="project" value="Ensembl"/>
</dbReference>
<name>A0A6P5PPB9_MUSCR</name>
<evidence type="ECO:0000256" key="19">
    <source>
        <dbReference type="PROSITE-ProRule" id="PRU00042"/>
    </source>
</evidence>
<dbReference type="InterPro" id="IPR036236">
    <property type="entry name" value="Znf_C2H2_sf"/>
</dbReference>
<dbReference type="GO" id="GO:0008270">
    <property type="term" value="F:zinc ion binding"/>
    <property type="evidence" value="ECO:0007669"/>
    <property type="project" value="UniProtKB-KW"/>
</dbReference>
<dbReference type="PROSITE" id="PS00028">
    <property type="entry name" value="ZINC_FINGER_C2H2_1"/>
    <property type="match status" value="6"/>
</dbReference>
<dbReference type="SUPFAM" id="SSF47353">
    <property type="entry name" value="Retrovirus capsid dimerization domain-like"/>
    <property type="match status" value="1"/>
</dbReference>
<feature type="domain" description="C2H2-type" evidence="22">
    <location>
        <begin position="526"/>
        <end position="553"/>
    </location>
</feature>
<evidence type="ECO:0000256" key="1">
    <source>
        <dbReference type="ARBA" id="ARBA00004123"/>
    </source>
</evidence>
<dbReference type="CTD" id="7586"/>
<feature type="compositionally biased region" description="Basic and acidic residues" evidence="21">
    <location>
        <begin position="33"/>
        <end position="44"/>
    </location>
</feature>
<keyword evidence="16" id="KW-0469">Meiosis</keyword>
<dbReference type="FunFam" id="3.30.160.60:FF:000172">
    <property type="entry name" value="Zinc finger and SCAN domain containing 21"/>
    <property type="match status" value="2"/>
</dbReference>
<feature type="domain" description="C2H2-type" evidence="22">
    <location>
        <begin position="415"/>
        <end position="441"/>
    </location>
</feature>
<protein>
    <recommendedName>
        <fullName evidence="17">Zinc finger and SCAN domain-containing protein 21</fullName>
    </recommendedName>
</protein>